<dbReference type="STRING" id="1172190.M947_06460"/>
<protein>
    <recommendedName>
        <fullName evidence="5">Type II/III secretion system secretin-like domain-containing protein</fullName>
    </recommendedName>
</protein>
<keyword evidence="7" id="KW-1185">Reference proteome</keyword>
<evidence type="ECO:0000256" key="1">
    <source>
        <dbReference type="ARBA" id="ARBA00004370"/>
    </source>
</evidence>
<dbReference type="GO" id="GO:0009306">
    <property type="term" value="P:protein secretion"/>
    <property type="evidence" value="ECO:0007669"/>
    <property type="project" value="InterPro"/>
</dbReference>
<evidence type="ECO:0000259" key="5">
    <source>
        <dbReference type="Pfam" id="PF00263"/>
    </source>
</evidence>
<reference evidence="6 7" key="1">
    <citation type="submission" date="2013-07" db="EMBL/GenBank/DDBJ databases">
        <title>Sulfurimonas hongkongensis AST-10 Genome Sequencing.</title>
        <authorList>
            <person name="Cai L."/>
            <person name="Zhang T."/>
        </authorList>
    </citation>
    <scope>NUCLEOTIDE SEQUENCE [LARGE SCALE GENOMIC DNA]</scope>
    <source>
        <strain evidence="6 7">AST-10</strain>
    </source>
</reference>
<dbReference type="AlphaFoldDB" id="T0JRX3"/>
<proteinExistence type="inferred from homology"/>
<dbReference type="InterPro" id="IPR050810">
    <property type="entry name" value="Bact_Secretion_Sys_Channel"/>
</dbReference>
<dbReference type="GO" id="GO:0016020">
    <property type="term" value="C:membrane"/>
    <property type="evidence" value="ECO:0007669"/>
    <property type="project" value="UniProtKB-SubCell"/>
</dbReference>
<dbReference type="PRINTS" id="PR00811">
    <property type="entry name" value="BCTERIALGSPD"/>
</dbReference>
<dbReference type="OrthoDB" id="9775455at2"/>
<dbReference type="InterPro" id="IPR004846">
    <property type="entry name" value="T2SS/T3SS_dom"/>
</dbReference>
<dbReference type="PANTHER" id="PTHR30332">
    <property type="entry name" value="PROBABLE GENERAL SECRETION PATHWAY PROTEIN D"/>
    <property type="match status" value="1"/>
</dbReference>
<evidence type="ECO:0000256" key="2">
    <source>
        <dbReference type="ARBA" id="ARBA00022729"/>
    </source>
</evidence>
<dbReference type="Gene3D" id="3.30.1370.120">
    <property type="match status" value="1"/>
</dbReference>
<dbReference type="GO" id="GO:0015627">
    <property type="term" value="C:type II protein secretion system complex"/>
    <property type="evidence" value="ECO:0007669"/>
    <property type="project" value="TreeGrafter"/>
</dbReference>
<evidence type="ECO:0000313" key="7">
    <source>
        <dbReference type="Proteomes" id="UP000015520"/>
    </source>
</evidence>
<gene>
    <name evidence="6" type="ORF">M947_06460</name>
</gene>
<dbReference type="PANTHER" id="PTHR30332:SF24">
    <property type="entry name" value="SECRETIN GSPD-RELATED"/>
    <property type="match status" value="1"/>
</dbReference>
<comment type="caution">
    <text evidence="6">The sequence shown here is derived from an EMBL/GenBank/DDBJ whole genome shotgun (WGS) entry which is preliminary data.</text>
</comment>
<feature type="domain" description="Type II/III secretion system secretin-like" evidence="5">
    <location>
        <begin position="226"/>
        <end position="378"/>
    </location>
</feature>
<evidence type="ECO:0000256" key="3">
    <source>
        <dbReference type="ARBA" id="ARBA00023136"/>
    </source>
</evidence>
<dbReference type="RefSeq" id="WP_021287555.1">
    <property type="nucleotide sequence ID" value="NZ_AUPZ01000007.1"/>
</dbReference>
<keyword evidence="2" id="KW-0732">Signal</keyword>
<comment type="subcellular location">
    <subcellularLocation>
        <location evidence="1">Membrane</location>
    </subcellularLocation>
</comment>
<dbReference type="eggNOG" id="COG1450">
    <property type="taxonomic scope" value="Bacteria"/>
</dbReference>
<accession>T0JRX3</accession>
<keyword evidence="3" id="KW-0472">Membrane</keyword>
<dbReference type="InterPro" id="IPR038591">
    <property type="entry name" value="NolW-like_sf"/>
</dbReference>
<name>T0JRX3_9BACT</name>
<comment type="similarity">
    <text evidence="4">Belongs to the bacterial secretin family.</text>
</comment>
<dbReference type="PATRIC" id="fig|1172190.3.peg.1253"/>
<evidence type="ECO:0000313" key="6">
    <source>
        <dbReference type="EMBL" id="EQB39632.1"/>
    </source>
</evidence>
<dbReference type="InterPro" id="IPR001775">
    <property type="entry name" value="GspD/PilQ"/>
</dbReference>
<organism evidence="6 7">
    <name type="scientific">Sulfurimonas hongkongensis</name>
    <dbReference type="NCBI Taxonomy" id="1172190"/>
    <lineage>
        <taxon>Bacteria</taxon>
        <taxon>Pseudomonadati</taxon>
        <taxon>Campylobacterota</taxon>
        <taxon>Epsilonproteobacteria</taxon>
        <taxon>Campylobacterales</taxon>
        <taxon>Sulfurimonadaceae</taxon>
        <taxon>Sulfurimonas</taxon>
    </lineage>
</organism>
<sequence length="391" mass="44814">MKKILIILTLIFLNLSAVDLTLKQFSQEVSQYNNLNIYIDEDINASISYTIPDRISPKDILKYFEITLNKQGYNLKKFNNNLYISKKVAYKNRDYIYNLKYNTSKDCKKLLDFYNVKYSYLEDTSTFLISTTENDYSLIKSLLEQTDKKKNQVTLKITIFEYNENELKERGLSSISKKDSDVIQTGDNTQGEFIKSLIDTIIAPVNSSTLIYKSKDFNFALSLLDSDFLIDVKQSPFILARDNDKFNFKAVENIPYKTSSTTVENTTSTQSESIEYKDVGLVVSGVAYIYDDYVSLDLLLIVEDLIKSVDNVPSTYKRELKSLSNVNYGDVLLLSGLKRSKKEISDYSIPFISNIPYLGEIFKYKSNSETLLNIAISIEVLKPNNGVLEHE</sequence>
<evidence type="ECO:0000256" key="4">
    <source>
        <dbReference type="RuleBase" id="RU004003"/>
    </source>
</evidence>
<dbReference type="Proteomes" id="UP000015520">
    <property type="component" value="Unassembled WGS sequence"/>
</dbReference>
<dbReference type="EMBL" id="AUPZ01000007">
    <property type="protein sequence ID" value="EQB39632.1"/>
    <property type="molecule type" value="Genomic_DNA"/>
</dbReference>
<dbReference type="Pfam" id="PF00263">
    <property type="entry name" value="Secretin"/>
    <property type="match status" value="1"/>
</dbReference>